<reference evidence="3" key="1">
    <citation type="submission" date="2018-12" db="EMBL/GenBank/DDBJ databases">
        <authorList>
            <person name="Shneider M.M."/>
            <person name="Kabanova A.P."/>
            <person name="Korzhenkov A.A."/>
            <person name="Toschakov S.V."/>
            <person name="Miroshnikov K.A."/>
        </authorList>
    </citation>
    <scope>NUCLEOTIDE SEQUENCE [LARGE SCALE GENOMIC DNA]</scope>
</reference>
<keyword evidence="1" id="KW-1171">Viral genome ejection through host cell envelope</keyword>
<evidence type="ECO:0000313" key="4">
    <source>
        <dbReference type="Proteomes" id="UP000434467"/>
    </source>
</evidence>
<feature type="compositionally biased region" description="Low complexity" evidence="2">
    <location>
        <begin position="183"/>
        <end position="196"/>
    </location>
</feature>
<evidence type="ECO:0000256" key="2">
    <source>
        <dbReference type="SAM" id="MobiDB-lite"/>
    </source>
</evidence>
<gene>
    <name evidence="3" type="ORF">Q19_41</name>
</gene>
<keyword evidence="1" id="KW-1033">Host cell outer membrane</keyword>
<feature type="region of interest" description="Disordered" evidence="2">
    <location>
        <begin position="174"/>
        <end position="207"/>
    </location>
</feature>
<comment type="subunit">
    <text evidence="1">Interacts with the portal protein. Interacts with gp15.</text>
</comment>
<comment type="function">
    <text evidence="1">Component of the cylindrical core that assembles on the inner surface of the capsid during capsid formation and plays a role in viral DNA ejection into the host cell. The inner core is composed of stacked rings of gp14, gp15 and gp16 proteins. Following binding to the host cell surface, the internal core is disassembled and gp14 is ejected along with gp15 and gp16 into the infected cell. May form a simple channel spanning the outer membrane.</text>
</comment>
<name>A0A678ZXN8_9CAUD</name>
<dbReference type="HAMAP" id="MF_04118">
    <property type="entry name" value="GP14_T7"/>
    <property type="match status" value="1"/>
</dbReference>
<dbReference type="Pfam" id="PF24072">
    <property type="entry name" value="T7_gp14"/>
    <property type="match status" value="1"/>
</dbReference>
<proteinExistence type="inferred from homology"/>
<dbReference type="Proteomes" id="UP000434467">
    <property type="component" value="Segment"/>
</dbReference>
<comment type="subcellular location">
    <subcellularLocation>
        <location evidence="1">Virion</location>
    </subcellularLocation>
    <subcellularLocation>
        <location evidence="1">Host cell outer membrane</location>
    </subcellularLocation>
</comment>
<keyword evidence="1" id="KW-1160">Virus entry into host cell</keyword>
<sequence length="207" mass="21638">MCWMVAIPIAMAAMSAIGNQHAQSKAIAASNTASRQQAIEMVKKSNIQNADARLEQKQNLEDATSELTSQNMQKVQAMGTIRAAIGESMLSGNSFDRIENIEEGKFTREANKVTDNYRRDYASLFAQQLGTTQSTASQIKLMQNGEGKQKSGLMQVLDPLSLMTQSAAGAGVFNSGASSSTPAAGKGAASISAAKGTSLPSGVSGGK</sequence>
<accession>A0A678ZXN8</accession>
<keyword evidence="4" id="KW-1185">Reference proteome</keyword>
<keyword evidence="1" id="KW-1043">Host membrane</keyword>
<organism evidence="3 4">
    <name type="scientific">Pectobacterium phage Q19</name>
    <dbReference type="NCBI Taxonomy" id="2500576"/>
    <lineage>
        <taxon>Viruses</taxon>
        <taxon>Duplodnaviria</taxon>
        <taxon>Heunggongvirae</taxon>
        <taxon>Uroviricota</taxon>
        <taxon>Caudoviricetes</taxon>
        <taxon>Autographivirales</taxon>
        <taxon>Autotranscriptaviridae</taxon>
        <taxon>Studiervirinae</taxon>
        <taxon>Maklayavirus</taxon>
        <taxon>Maklayavirus Q19</taxon>
    </lineage>
</organism>
<keyword evidence="1" id="KW-0946">Virion</keyword>
<dbReference type="EMBL" id="MK290739">
    <property type="protein sequence ID" value="AZV02373.1"/>
    <property type="molecule type" value="Genomic_DNA"/>
</dbReference>
<dbReference type="GO" id="GO:0044423">
    <property type="term" value="C:virion component"/>
    <property type="evidence" value="ECO:0007669"/>
    <property type="project" value="UniProtKB-UniRule"/>
</dbReference>
<evidence type="ECO:0000256" key="1">
    <source>
        <dbReference type="HAMAP-Rule" id="MF_04118"/>
    </source>
</evidence>
<evidence type="ECO:0000313" key="3">
    <source>
        <dbReference type="EMBL" id="AZV02373.1"/>
    </source>
</evidence>
<dbReference type="GO" id="GO:0020002">
    <property type="term" value="C:host cell plasma membrane"/>
    <property type="evidence" value="ECO:0007669"/>
    <property type="project" value="UniProtKB-SubCell"/>
</dbReference>
<keyword evidence="1" id="KW-0472">Membrane</keyword>
<dbReference type="GO" id="GO:0099002">
    <property type="term" value="P:symbiont genome ejection through host cell envelope, short tail mechanism"/>
    <property type="evidence" value="ECO:0007669"/>
    <property type="project" value="UniProtKB-UniRule"/>
</dbReference>
<comment type="similarity">
    <text evidence="1">Belongs to the T7virus internal virion protein gp14 family.</text>
</comment>
<keyword evidence="1" id="KW-1162">Viral penetration into host cytoplasm</keyword>
<keyword evidence="1" id="KW-1244">Viral short tail ejection system</keyword>
<dbReference type="InterPro" id="IPR038996">
    <property type="entry name" value="Gp14"/>
</dbReference>
<protein>
    <recommendedName>
        <fullName evidence="1">Internal virion protein gp14</fullName>
    </recommendedName>
</protein>